<feature type="domain" description="DUF4213" evidence="2">
    <location>
        <begin position="13"/>
        <end position="99"/>
    </location>
</feature>
<sequence length="265" mass="28423">MNGRVPSNKWQLYDELIDLIPRDTTVTSTSLGHVALVCNSAGGAGIASHDRGGQRDDYLNAPSEPWDQIRGWPLRDAAALVKSWDFSKASVGVAALNSWLNSAERLESSGLRIDTFDTDVFTTRAPELAGKKVAMIGHFSRGITALDAAELTILERDPHPGDLPDSACEYALPGSDAVFITGMTVANKTLPRLLELAAGARIILTGASVPFAPEVFANRGVTELATAYISDAEAARELIASDQHMPKMRSATHRFTAVLPESPQL</sequence>
<dbReference type="Pfam" id="PF13938">
    <property type="entry name" value="DUF4213"/>
    <property type="match status" value="1"/>
</dbReference>
<evidence type="ECO:0000259" key="1">
    <source>
        <dbReference type="Pfam" id="PF04016"/>
    </source>
</evidence>
<dbReference type="Gene3D" id="3.30.390.100">
    <property type="match status" value="1"/>
</dbReference>
<dbReference type="RefSeq" id="WP_109093081.1">
    <property type="nucleotide sequence ID" value="NZ_QETB01000001.1"/>
</dbReference>
<gene>
    <name evidence="3" type="ORF">DD236_04195</name>
</gene>
<accession>A0A2V1K7Z9</accession>
<evidence type="ECO:0000313" key="4">
    <source>
        <dbReference type="Proteomes" id="UP000245283"/>
    </source>
</evidence>
<name>A0A2V1K7Z9_9ACTO</name>
<dbReference type="OrthoDB" id="9806942at2"/>
<keyword evidence="4" id="KW-1185">Reference proteome</keyword>
<comment type="caution">
    <text evidence="3">The sequence shown here is derived from an EMBL/GenBank/DDBJ whole genome shotgun (WGS) entry which is preliminary data.</text>
</comment>
<dbReference type="InterPro" id="IPR007161">
    <property type="entry name" value="DUF364"/>
</dbReference>
<dbReference type="InterPro" id="IPR025251">
    <property type="entry name" value="DUF4213"/>
</dbReference>
<feature type="domain" description="Putative heavy-metal chelation" evidence="1">
    <location>
        <begin position="119"/>
        <end position="250"/>
    </location>
</feature>
<reference evidence="4" key="1">
    <citation type="submission" date="2018-05" db="EMBL/GenBank/DDBJ databases">
        <authorList>
            <person name="Li Y."/>
        </authorList>
    </citation>
    <scope>NUCLEOTIDE SEQUENCE [LARGE SCALE GENOMIC DNA]</scope>
    <source>
        <strain evidence="4">sk1b4</strain>
    </source>
</reference>
<evidence type="ECO:0000259" key="2">
    <source>
        <dbReference type="Pfam" id="PF13938"/>
    </source>
</evidence>
<evidence type="ECO:0008006" key="5">
    <source>
        <dbReference type="Google" id="ProtNLM"/>
    </source>
</evidence>
<evidence type="ECO:0000313" key="3">
    <source>
        <dbReference type="EMBL" id="PWF27586.1"/>
    </source>
</evidence>
<protein>
    <recommendedName>
        <fullName evidence="5">Heavy-metal chelation domain-containing protein</fullName>
    </recommendedName>
</protein>
<dbReference type="Proteomes" id="UP000245283">
    <property type="component" value="Unassembled WGS sequence"/>
</dbReference>
<dbReference type="Pfam" id="PF04016">
    <property type="entry name" value="DUF364"/>
    <property type="match status" value="1"/>
</dbReference>
<dbReference type="AlphaFoldDB" id="A0A2V1K7Z9"/>
<dbReference type="SUPFAM" id="SSF159713">
    <property type="entry name" value="Dhaf3308-like"/>
    <property type="match status" value="1"/>
</dbReference>
<proteinExistence type="predicted"/>
<dbReference type="Gene3D" id="3.40.50.11590">
    <property type="match status" value="1"/>
</dbReference>
<dbReference type="EMBL" id="QETB01000001">
    <property type="protein sequence ID" value="PWF27586.1"/>
    <property type="molecule type" value="Genomic_DNA"/>
</dbReference>
<organism evidence="3 4">
    <name type="scientific">Ancrocorticia populi</name>
    <dbReference type="NCBI Taxonomy" id="2175228"/>
    <lineage>
        <taxon>Bacteria</taxon>
        <taxon>Bacillati</taxon>
        <taxon>Actinomycetota</taxon>
        <taxon>Actinomycetes</taxon>
        <taxon>Actinomycetales</taxon>
        <taxon>Actinomycetaceae</taxon>
        <taxon>Ancrocorticia</taxon>
    </lineage>
</organism>